<dbReference type="InterPro" id="IPR025665">
    <property type="entry name" value="Beta-barrel_OMP_2"/>
</dbReference>
<protein>
    <submittedName>
        <fullName evidence="2">PorT family protein</fullName>
    </submittedName>
</protein>
<accession>A0A399D6S1</accession>
<sequence length="262" mass="30586">MKIERNERSQVKNFFITILLLLIVLSVFAQKQKVNHMTTFDDKLIHFGFSLGVNTLDFGLAHYNPIGNNPDFVPTVWQLDKEQITGDHYVRADVAELIPGFTVGIVSSLRLTKDLNLRFLPGLSFGERQLLYNIPVWETDYYQPLQYYSIKSTFLDFPLLIKYKARRINNDRPYIIFGPAYRHDISRTGKEDLVRLKNGGFYAEVGAGWDHYFAFFRFSVEAKMSFGINNLINDPPLEQRQYYSNAIRELRSNIFTLSFHFE</sequence>
<dbReference type="OrthoDB" id="1467485at2"/>
<comment type="caution">
    <text evidence="2">The sequence shown here is derived from an EMBL/GenBank/DDBJ whole genome shotgun (WGS) entry which is preliminary data.</text>
</comment>
<keyword evidence="3" id="KW-1185">Reference proteome</keyword>
<feature type="domain" description="Outer membrane protein beta-barrel" evidence="1">
    <location>
        <begin position="28"/>
        <end position="233"/>
    </location>
</feature>
<name>A0A399D6S1_9BACT</name>
<dbReference type="AlphaFoldDB" id="A0A399D6S1"/>
<dbReference type="EMBL" id="QWET01000004">
    <property type="protein sequence ID" value="RIH66090.1"/>
    <property type="molecule type" value="Genomic_DNA"/>
</dbReference>
<proteinExistence type="predicted"/>
<evidence type="ECO:0000313" key="2">
    <source>
        <dbReference type="EMBL" id="RIH66090.1"/>
    </source>
</evidence>
<gene>
    <name evidence="2" type="ORF">D1164_07460</name>
</gene>
<evidence type="ECO:0000259" key="1">
    <source>
        <dbReference type="Pfam" id="PF13568"/>
    </source>
</evidence>
<dbReference type="Pfam" id="PF13568">
    <property type="entry name" value="OMP_b-brl_2"/>
    <property type="match status" value="1"/>
</dbReference>
<dbReference type="RefSeq" id="WP_119349324.1">
    <property type="nucleotide sequence ID" value="NZ_JBFHKJ010000138.1"/>
</dbReference>
<organism evidence="2 3">
    <name type="scientific">Mariniphaga sediminis</name>
    <dbReference type="NCBI Taxonomy" id="1628158"/>
    <lineage>
        <taxon>Bacteria</taxon>
        <taxon>Pseudomonadati</taxon>
        <taxon>Bacteroidota</taxon>
        <taxon>Bacteroidia</taxon>
        <taxon>Marinilabiliales</taxon>
        <taxon>Prolixibacteraceae</taxon>
        <taxon>Mariniphaga</taxon>
    </lineage>
</organism>
<dbReference type="Proteomes" id="UP000266441">
    <property type="component" value="Unassembled WGS sequence"/>
</dbReference>
<evidence type="ECO:0000313" key="3">
    <source>
        <dbReference type="Proteomes" id="UP000266441"/>
    </source>
</evidence>
<reference evidence="2 3" key="1">
    <citation type="journal article" date="2015" name="Int. J. Syst. Evol. Microbiol.">
        <title>Mariniphaga sediminis sp. nov., isolated from coastal sediment.</title>
        <authorList>
            <person name="Wang F.Q."/>
            <person name="Shen Q.Y."/>
            <person name="Chen G.J."/>
            <person name="Du Z.J."/>
        </authorList>
    </citation>
    <scope>NUCLEOTIDE SEQUENCE [LARGE SCALE GENOMIC DNA]</scope>
    <source>
        <strain evidence="2 3">SY21</strain>
    </source>
</reference>